<dbReference type="AlphaFoldDB" id="A0A8H5BQI5"/>
<reference evidence="2 3" key="1">
    <citation type="journal article" date="2020" name="ISME J.">
        <title>Uncovering the hidden diversity of litter-decomposition mechanisms in mushroom-forming fungi.</title>
        <authorList>
            <person name="Floudas D."/>
            <person name="Bentzer J."/>
            <person name="Ahren D."/>
            <person name="Johansson T."/>
            <person name="Persson P."/>
            <person name="Tunlid A."/>
        </authorList>
    </citation>
    <scope>NUCLEOTIDE SEQUENCE [LARGE SCALE GENOMIC DNA]</scope>
    <source>
        <strain evidence="2 3">CBS 101986</strain>
    </source>
</reference>
<protein>
    <submittedName>
        <fullName evidence="2">Uncharacterized protein</fullName>
    </submittedName>
</protein>
<keyword evidence="1" id="KW-0732">Signal</keyword>
<evidence type="ECO:0000256" key="1">
    <source>
        <dbReference type="SAM" id="SignalP"/>
    </source>
</evidence>
<comment type="caution">
    <text evidence="2">The sequence shown here is derived from an EMBL/GenBank/DDBJ whole genome shotgun (WGS) entry which is preliminary data.</text>
</comment>
<sequence length="87" mass="9408">MPCNMFTKLSLFALVAPLMVSALKLATPKNPTSSGTITIKWTNEPNDPDTWSFVLINQSFNNEFAIANNVNPSASQLTLTLPIVPTG</sequence>
<gene>
    <name evidence="2" type="ORF">D9619_005058</name>
</gene>
<evidence type="ECO:0000313" key="2">
    <source>
        <dbReference type="EMBL" id="KAF5327740.1"/>
    </source>
</evidence>
<proteinExistence type="predicted"/>
<feature type="chain" id="PRO_5034914742" evidence="1">
    <location>
        <begin position="23"/>
        <end position="87"/>
    </location>
</feature>
<dbReference type="EMBL" id="JAACJJ010000014">
    <property type="protein sequence ID" value="KAF5327740.1"/>
    <property type="molecule type" value="Genomic_DNA"/>
</dbReference>
<evidence type="ECO:0000313" key="3">
    <source>
        <dbReference type="Proteomes" id="UP000567179"/>
    </source>
</evidence>
<organism evidence="2 3">
    <name type="scientific">Psilocybe cf. subviscida</name>
    <dbReference type="NCBI Taxonomy" id="2480587"/>
    <lineage>
        <taxon>Eukaryota</taxon>
        <taxon>Fungi</taxon>
        <taxon>Dikarya</taxon>
        <taxon>Basidiomycota</taxon>
        <taxon>Agaricomycotina</taxon>
        <taxon>Agaricomycetes</taxon>
        <taxon>Agaricomycetidae</taxon>
        <taxon>Agaricales</taxon>
        <taxon>Agaricineae</taxon>
        <taxon>Strophariaceae</taxon>
        <taxon>Psilocybe</taxon>
    </lineage>
</organism>
<dbReference type="Proteomes" id="UP000567179">
    <property type="component" value="Unassembled WGS sequence"/>
</dbReference>
<accession>A0A8H5BQI5</accession>
<keyword evidence="3" id="KW-1185">Reference proteome</keyword>
<dbReference type="OrthoDB" id="5420143at2759"/>
<name>A0A8H5BQI5_9AGAR</name>
<feature type="signal peptide" evidence="1">
    <location>
        <begin position="1"/>
        <end position="22"/>
    </location>
</feature>